<evidence type="ECO:0000256" key="2">
    <source>
        <dbReference type="SAM" id="Phobius"/>
    </source>
</evidence>
<keyword evidence="2" id="KW-1133">Transmembrane helix</keyword>
<evidence type="ECO:0000313" key="4">
    <source>
        <dbReference type="EMBL" id="KAG4415372.1"/>
    </source>
</evidence>
<keyword evidence="5" id="KW-1185">Reference proteome</keyword>
<evidence type="ECO:0000256" key="1">
    <source>
        <dbReference type="SAM" id="MobiDB-lite"/>
    </source>
</evidence>
<sequence length="348" mass="36928">MFRKHLGMLLLLLLYPISSIHAISWQEAPSTTPSQLVTSTASLATTSDTSLYPLSTPPPQFADGPLEAPNICGYVNHDSLNPYTCLSPLTCLWTTSPSPLVGCGLPTSITFHTLCIPHRLSSSCSQNSTCASAPSILHCPSDLPHCATARVGPGGNYSIRACQANPAFGKLRVELDYAGQSVLRHLPRWLEERGNVRLGTVTPPSTSSLSGVVTSGSNGEVNPATVPGGVFTIVISSSLPRFGSGGKHCNSTCREEKYDVQVRKQALVGGLVGGFMLLFGAGCGIWVVWLWRRKRKRGNEGENGGTGGDGGSGGYVMQDVGEVGAKTEREVSEEEERGRGRANILEDT</sequence>
<name>A0A8H7T933_9HELO</name>
<keyword evidence="2" id="KW-0472">Membrane</keyword>
<reference evidence="4" key="1">
    <citation type="submission" date="2021-02" db="EMBL/GenBank/DDBJ databases">
        <title>Genome sequence Cadophora malorum strain M34.</title>
        <authorList>
            <person name="Stefanovic E."/>
            <person name="Vu D."/>
            <person name="Scully C."/>
            <person name="Dijksterhuis J."/>
            <person name="Roader J."/>
            <person name="Houbraken J."/>
        </authorList>
    </citation>
    <scope>NUCLEOTIDE SEQUENCE</scope>
    <source>
        <strain evidence="4">M34</strain>
    </source>
</reference>
<keyword evidence="2" id="KW-0812">Transmembrane</keyword>
<evidence type="ECO:0000256" key="3">
    <source>
        <dbReference type="SAM" id="SignalP"/>
    </source>
</evidence>
<evidence type="ECO:0000313" key="5">
    <source>
        <dbReference type="Proteomes" id="UP000664132"/>
    </source>
</evidence>
<dbReference type="AlphaFoldDB" id="A0A8H7T933"/>
<dbReference type="EMBL" id="JAFJYH010000225">
    <property type="protein sequence ID" value="KAG4415372.1"/>
    <property type="molecule type" value="Genomic_DNA"/>
</dbReference>
<proteinExistence type="predicted"/>
<accession>A0A8H7T933</accession>
<comment type="caution">
    <text evidence="4">The sequence shown here is derived from an EMBL/GenBank/DDBJ whole genome shotgun (WGS) entry which is preliminary data.</text>
</comment>
<feature type="region of interest" description="Disordered" evidence="1">
    <location>
        <begin position="297"/>
        <end position="348"/>
    </location>
</feature>
<organism evidence="4 5">
    <name type="scientific">Cadophora malorum</name>
    <dbReference type="NCBI Taxonomy" id="108018"/>
    <lineage>
        <taxon>Eukaryota</taxon>
        <taxon>Fungi</taxon>
        <taxon>Dikarya</taxon>
        <taxon>Ascomycota</taxon>
        <taxon>Pezizomycotina</taxon>
        <taxon>Leotiomycetes</taxon>
        <taxon>Helotiales</taxon>
        <taxon>Ploettnerulaceae</taxon>
        <taxon>Cadophora</taxon>
    </lineage>
</organism>
<gene>
    <name evidence="4" type="ORF">IFR04_011521</name>
</gene>
<feature type="compositionally biased region" description="Gly residues" evidence="1">
    <location>
        <begin position="301"/>
        <end position="314"/>
    </location>
</feature>
<keyword evidence="3" id="KW-0732">Signal</keyword>
<dbReference type="Proteomes" id="UP000664132">
    <property type="component" value="Unassembled WGS sequence"/>
</dbReference>
<feature type="signal peptide" evidence="3">
    <location>
        <begin position="1"/>
        <end position="22"/>
    </location>
</feature>
<protein>
    <submittedName>
        <fullName evidence="4">Uncharacterized protein</fullName>
    </submittedName>
</protein>
<dbReference type="OrthoDB" id="3562210at2759"/>
<feature type="chain" id="PRO_5034009160" evidence="3">
    <location>
        <begin position="23"/>
        <end position="348"/>
    </location>
</feature>
<feature type="transmembrane region" description="Helical" evidence="2">
    <location>
        <begin position="266"/>
        <end position="291"/>
    </location>
</feature>